<organism evidence="1 2">
    <name type="scientific">Dorcoceras hygrometricum</name>
    <dbReference type="NCBI Taxonomy" id="472368"/>
    <lineage>
        <taxon>Eukaryota</taxon>
        <taxon>Viridiplantae</taxon>
        <taxon>Streptophyta</taxon>
        <taxon>Embryophyta</taxon>
        <taxon>Tracheophyta</taxon>
        <taxon>Spermatophyta</taxon>
        <taxon>Magnoliopsida</taxon>
        <taxon>eudicotyledons</taxon>
        <taxon>Gunneridae</taxon>
        <taxon>Pentapetalae</taxon>
        <taxon>asterids</taxon>
        <taxon>lamiids</taxon>
        <taxon>Lamiales</taxon>
        <taxon>Gesneriaceae</taxon>
        <taxon>Didymocarpoideae</taxon>
        <taxon>Trichosporeae</taxon>
        <taxon>Loxocarpinae</taxon>
        <taxon>Dorcoceras</taxon>
    </lineage>
</organism>
<dbReference type="EMBL" id="KV003916">
    <property type="protein sequence ID" value="KZV36177.1"/>
    <property type="molecule type" value="Genomic_DNA"/>
</dbReference>
<keyword evidence="2" id="KW-1185">Reference proteome</keyword>
<proteinExistence type="predicted"/>
<sequence length="78" mass="8542">MAASFFVNALQVDFESVLVMEHTGMARMFKTLEDIGFKGFLAASSSLYESTIVEFFANAKVIAGPIVSFIANQKLELT</sequence>
<dbReference type="AlphaFoldDB" id="A0A2Z7BVA1"/>
<accession>A0A2Z7BVA1</accession>
<reference evidence="1 2" key="1">
    <citation type="journal article" date="2015" name="Proc. Natl. Acad. Sci. U.S.A.">
        <title>The resurrection genome of Boea hygrometrica: A blueprint for survival of dehydration.</title>
        <authorList>
            <person name="Xiao L."/>
            <person name="Yang G."/>
            <person name="Zhang L."/>
            <person name="Yang X."/>
            <person name="Zhao S."/>
            <person name="Ji Z."/>
            <person name="Zhou Q."/>
            <person name="Hu M."/>
            <person name="Wang Y."/>
            <person name="Chen M."/>
            <person name="Xu Y."/>
            <person name="Jin H."/>
            <person name="Xiao X."/>
            <person name="Hu G."/>
            <person name="Bao F."/>
            <person name="Hu Y."/>
            <person name="Wan P."/>
            <person name="Li L."/>
            <person name="Deng X."/>
            <person name="Kuang T."/>
            <person name="Xiang C."/>
            <person name="Zhu J.K."/>
            <person name="Oliver M.J."/>
            <person name="He Y."/>
        </authorList>
    </citation>
    <scope>NUCLEOTIDE SEQUENCE [LARGE SCALE GENOMIC DNA]</scope>
    <source>
        <strain evidence="2">cv. XS01</strain>
    </source>
</reference>
<evidence type="ECO:0000313" key="1">
    <source>
        <dbReference type="EMBL" id="KZV36177.1"/>
    </source>
</evidence>
<dbReference type="Proteomes" id="UP000250235">
    <property type="component" value="Unassembled WGS sequence"/>
</dbReference>
<protein>
    <submittedName>
        <fullName evidence="1">Uncharacterized protein</fullName>
    </submittedName>
</protein>
<gene>
    <name evidence="1" type="ORF">F511_26359</name>
</gene>
<name>A0A2Z7BVA1_9LAMI</name>
<dbReference type="OrthoDB" id="1751168at2759"/>
<evidence type="ECO:0000313" key="2">
    <source>
        <dbReference type="Proteomes" id="UP000250235"/>
    </source>
</evidence>